<accession>A0A8X6R8W6</accession>
<dbReference type="Proteomes" id="UP000887159">
    <property type="component" value="Unassembled WGS sequence"/>
</dbReference>
<protein>
    <submittedName>
        <fullName evidence="1">Uncharacterized protein</fullName>
    </submittedName>
</protein>
<proteinExistence type="predicted"/>
<comment type="caution">
    <text evidence="1">The sequence shown here is derived from an EMBL/GenBank/DDBJ whole genome shotgun (WGS) entry which is preliminary data.</text>
</comment>
<evidence type="ECO:0000313" key="1">
    <source>
        <dbReference type="EMBL" id="GFX90305.1"/>
    </source>
</evidence>
<name>A0A8X6R8W6_TRICX</name>
<evidence type="ECO:0000313" key="2">
    <source>
        <dbReference type="Proteomes" id="UP000887159"/>
    </source>
</evidence>
<gene>
    <name evidence="1" type="ORF">TNCV_3848801</name>
</gene>
<sequence>MDLHREEMKALAMFGSGSLFVLGSPSFHFPSGIFSHPLTCLRDGKRGGGVEKESHISGFLGAQIATSEEEKKALAADSIRRT</sequence>
<keyword evidence="2" id="KW-1185">Reference proteome</keyword>
<organism evidence="1 2">
    <name type="scientific">Trichonephila clavipes</name>
    <name type="common">Golden silk orbweaver</name>
    <name type="synonym">Nephila clavipes</name>
    <dbReference type="NCBI Taxonomy" id="2585209"/>
    <lineage>
        <taxon>Eukaryota</taxon>
        <taxon>Metazoa</taxon>
        <taxon>Ecdysozoa</taxon>
        <taxon>Arthropoda</taxon>
        <taxon>Chelicerata</taxon>
        <taxon>Arachnida</taxon>
        <taxon>Araneae</taxon>
        <taxon>Araneomorphae</taxon>
        <taxon>Entelegynae</taxon>
        <taxon>Araneoidea</taxon>
        <taxon>Nephilidae</taxon>
        <taxon>Trichonephila</taxon>
    </lineage>
</organism>
<dbReference type="EMBL" id="BMAU01021094">
    <property type="protein sequence ID" value="GFX90305.1"/>
    <property type="molecule type" value="Genomic_DNA"/>
</dbReference>
<reference evidence="1" key="1">
    <citation type="submission" date="2020-08" db="EMBL/GenBank/DDBJ databases">
        <title>Multicomponent nature underlies the extraordinary mechanical properties of spider dragline silk.</title>
        <authorList>
            <person name="Kono N."/>
            <person name="Nakamura H."/>
            <person name="Mori M."/>
            <person name="Yoshida Y."/>
            <person name="Ohtoshi R."/>
            <person name="Malay A.D."/>
            <person name="Moran D.A.P."/>
            <person name="Tomita M."/>
            <person name="Numata K."/>
            <person name="Arakawa K."/>
        </authorList>
    </citation>
    <scope>NUCLEOTIDE SEQUENCE</scope>
</reference>
<dbReference type="AlphaFoldDB" id="A0A8X6R8W6"/>